<dbReference type="PIRSF" id="PIRSF006060">
    <property type="entry name" value="AA_transporter"/>
    <property type="match status" value="1"/>
</dbReference>
<keyword evidence="5 7" id="KW-0472">Membrane</keyword>
<dbReference type="GO" id="GO:0022857">
    <property type="term" value="F:transmembrane transporter activity"/>
    <property type="evidence" value="ECO:0007669"/>
    <property type="project" value="InterPro"/>
</dbReference>
<evidence type="ECO:0000256" key="5">
    <source>
        <dbReference type="ARBA" id="ARBA00023136"/>
    </source>
</evidence>
<organism evidence="8 9">
    <name type="scientific">Elasticomyces elasticus</name>
    <dbReference type="NCBI Taxonomy" id="574655"/>
    <lineage>
        <taxon>Eukaryota</taxon>
        <taxon>Fungi</taxon>
        <taxon>Dikarya</taxon>
        <taxon>Ascomycota</taxon>
        <taxon>Pezizomycotina</taxon>
        <taxon>Dothideomycetes</taxon>
        <taxon>Dothideomycetidae</taxon>
        <taxon>Mycosphaerellales</taxon>
        <taxon>Teratosphaeriaceae</taxon>
        <taxon>Elasticomyces</taxon>
    </lineage>
</organism>
<feature type="transmembrane region" description="Helical" evidence="7">
    <location>
        <begin position="482"/>
        <end position="500"/>
    </location>
</feature>
<name>A0AAN8A3U9_9PEZI</name>
<feature type="transmembrane region" description="Helical" evidence="7">
    <location>
        <begin position="379"/>
        <end position="401"/>
    </location>
</feature>
<feature type="transmembrane region" description="Helical" evidence="7">
    <location>
        <begin position="444"/>
        <end position="462"/>
    </location>
</feature>
<evidence type="ECO:0008006" key="10">
    <source>
        <dbReference type="Google" id="ProtNLM"/>
    </source>
</evidence>
<dbReference type="InterPro" id="IPR002293">
    <property type="entry name" value="AA/rel_permease1"/>
</dbReference>
<feature type="transmembrane region" description="Helical" evidence="7">
    <location>
        <begin position="169"/>
        <end position="189"/>
    </location>
</feature>
<comment type="subcellular location">
    <subcellularLocation>
        <location evidence="1">Membrane</location>
        <topology evidence="1">Multi-pass membrane protein</topology>
    </subcellularLocation>
</comment>
<dbReference type="AlphaFoldDB" id="A0AAN8A3U9"/>
<feature type="transmembrane region" description="Helical" evidence="7">
    <location>
        <begin position="276"/>
        <end position="296"/>
    </location>
</feature>
<feature type="region of interest" description="Disordered" evidence="6">
    <location>
        <begin position="1"/>
        <end position="30"/>
    </location>
</feature>
<dbReference type="GO" id="GO:0016020">
    <property type="term" value="C:membrane"/>
    <property type="evidence" value="ECO:0007669"/>
    <property type="project" value="UniProtKB-SubCell"/>
</dbReference>
<feature type="transmembrane region" description="Helical" evidence="7">
    <location>
        <begin position="334"/>
        <end position="358"/>
    </location>
</feature>
<sequence length="535" mass="57330">MAADSLNEKVDSSDVKTAEQQRRGSTSEGELETVLGYKPELERNRSLFTLLFQSLAIAAIPYGVGSPLISAIYGGGQLSIFLGWVIILILDESVALSLGELASRYPTSGGPSYWSFQVAPKYKVSLAYITGWIWLIGNWTITLSVNFGFASLLSATVSMYHGDYTMKAWQLLLIFYALCLFTFVICTFFNKYLPMVDTICAAWTAISIIIILIAVSVSAKSGRHSAAYTLGHYDTSFAGWGGFTFFIGLLPSAYTFSALGMISAMAEECTDPATKVPWALSLCVPVGGFAGFFFIIPICATLPPLADIIAAPVGQALPYIFHTVMGSPGGGLGLIFLVLVITLFCSISITVAASRCTWAFARDDAIPGAKLWAKVDARLGVPVNSLALVTVVQMLLGLINLGSTSAFLAFVSVGVQALALAYAIPIAISLFCGRREVNKARWNLGQTFGTIANVLALIWIAFELVLFSMPTALPVTAVTMNYASVVLVGFGAIAAVWYLVHSRKCLLSFLAVTRVLLTFFRSIQGTTGFGGLMSS</sequence>
<dbReference type="Pfam" id="PF13520">
    <property type="entry name" value="AA_permease_2"/>
    <property type="match status" value="1"/>
</dbReference>
<feature type="transmembrane region" description="Helical" evidence="7">
    <location>
        <begin position="70"/>
        <end position="90"/>
    </location>
</feature>
<feature type="transmembrane region" description="Helical" evidence="7">
    <location>
        <begin position="237"/>
        <end position="264"/>
    </location>
</feature>
<evidence type="ECO:0000256" key="7">
    <source>
        <dbReference type="SAM" id="Phobius"/>
    </source>
</evidence>
<keyword evidence="2" id="KW-0813">Transport</keyword>
<dbReference type="PANTHER" id="PTHR45649">
    <property type="entry name" value="AMINO-ACID PERMEASE BAT1"/>
    <property type="match status" value="1"/>
</dbReference>
<dbReference type="EMBL" id="JAVRQU010000005">
    <property type="protein sequence ID" value="KAK5702708.1"/>
    <property type="molecule type" value="Genomic_DNA"/>
</dbReference>
<feature type="transmembrane region" description="Helical" evidence="7">
    <location>
        <begin position="196"/>
        <end position="217"/>
    </location>
</feature>
<evidence type="ECO:0000256" key="6">
    <source>
        <dbReference type="SAM" id="MobiDB-lite"/>
    </source>
</evidence>
<dbReference type="Proteomes" id="UP001310594">
    <property type="component" value="Unassembled WGS sequence"/>
</dbReference>
<feature type="transmembrane region" description="Helical" evidence="7">
    <location>
        <begin position="407"/>
        <end position="432"/>
    </location>
</feature>
<feature type="transmembrane region" description="Helical" evidence="7">
    <location>
        <begin position="47"/>
        <end position="64"/>
    </location>
</feature>
<evidence type="ECO:0000256" key="3">
    <source>
        <dbReference type="ARBA" id="ARBA00022692"/>
    </source>
</evidence>
<evidence type="ECO:0000256" key="4">
    <source>
        <dbReference type="ARBA" id="ARBA00022989"/>
    </source>
</evidence>
<dbReference type="Gene3D" id="1.20.1740.10">
    <property type="entry name" value="Amino acid/polyamine transporter I"/>
    <property type="match status" value="1"/>
</dbReference>
<comment type="caution">
    <text evidence="8">The sequence shown here is derived from an EMBL/GenBank/DDBJ whole genome shotgun (WGS) entry which is preliminary data.</text>
</comment>
<protein>
    <recommendedName>
        <fullName evidence="10">Amino acid transporter</fullName>
    </recommendedName>
</protein>
<keyword evidence="4 7" id="KW-1133">Transmembrane helix</keyword>
<evidence type="ECO:0000313" key="9">
    <source>
        <dbReference type="Proteomes" id="UP001310594"/>
    </source>
</evidence>
<evidence type="ECO:0000256" key="1">
    <source>
        <dbReference type="ARBA" id="ARBA00004141"/>
    </source>
</evidence>
<keyword evidence="3 7" id="KW-0812">Transmembrane</keyword>
<evidence type="ECO:0000313" key="8">
    <source>
        <dbReference type="EMBL" id="KAK5702708.1"/>
    </source>
</evidence>
<evidence type="ECO:0000256" key="2">
    <source>
        <dbReference type="ARBA" id="ARBA00022448"/>
    </source>
</evidence>
<feature type="compositionally biased region" description="Basic and acidic residues" evidence="6">
    <location>
        <begin position="1"/>
        <end position="22"/>
    </location>
</feature>
<feature type="transmembrane region" description="Helical" evidence="7">
    <location>
        <begin position="126"/>
        <end position="149"/>
    </location>
</feature>
<reference evidence="8" key="1">
    <citation type="submission" date="2023-08" db="EMBL/GenBank/DDBJ databases">
        <title>Black Yeasts Isolated from many extreme environments.</title>
        <authorList>
            <person name="Coleine C."/>
            <person name="Stajich J.E."/>
            <person name="Selbmann L."/>
        </authorList>
    </citation>
    <scope>NUCLEOTIDE SEQUENCE</scope>
    <source>
        <strain evidence="8">CCFEE 5810</strain>
    </source>
</reference>
<gene>
    <name evidence="8" type="ORF">LTR97_003654</name>
</gene>
<proteinExistence type="predicted"/>
<dbReference type="PANTHER" id="PTHR45649:SF28">
    <property type="entry name" value="TRANSPORTER, PUTATIVE (EUROFUNG)-RELATED"/>
    <property type="match status" value="1"/>
</dbReference>
<accession>A0AAN8A3U9</accession>